<dbReference type="Gene3D" id="3.30.870.10">
    <property type="entry name" value="Endonuclease Chain A"/>
    <property type="match status" value="3"/>
</dbReference>
<evidence type="ECO:0000256" key="10">
    <source>
        <dbReference type="SAM" id="MobiDB-lite"/>
    </source>
</evidence>
<dbReference type="InterPro" id="IPR001849">
    <property type="entry name" value="PH_domain"/>
</dbReference>
<dbReference type="SMART" id="SM00312">
    <property type="entry name" value="PX"/>
    <property type="match status" value="1"/>
</dbReference>
<accession>A0A2T7P3F6</accession>
<feature type="domain" description="PH" evidence="11">
    <location>
        <begin position="248"/>
        <end position="342"/>
    </location>
</feature>
<gene>
    <name evidence="14" type="ORF">C0Q70_10533</name>
</gene>
<dbReference type="CDD" id="cd09141">
    <property type="entry name" value="PLDc_vPLD1_2_yPLD_like_2"/>
    <property type="match status" value="1"/>
</dbReference>
<evidence type="ECO:0000256" key="5">
    <source>
        <dbReference type="ARBA" id="ARBA00022963"/>
    </source>
</evidence>
<evidence type="ECO:0000256" key="3">
    <source>
        <dbReference type="ARBA" id="ARBA00022737"/>
    </source>
</evidence>
<dbReference type="InterPro" id="IPR011993">
    <property type="entry name" value="PH-like_dom_sf"/>
</dbReference>
<evidence type="ECO:0000256" key="7">
    <source>
        <dbReference type="ARBA" id="ARBA00023288"/>
    </source>
</evidence>
<comment type="caution">
    <text evidence="14">The sequence shown here is derived from an EMBL/GenBank/DDBJ whole genome shotgun (WGS) entry which is preliminary data.</text>
</comment>
<proteinExistence type="inferred from homology"/>
<dbReference type="GO" id="GO:0035091">
    <property type="term" value="F:phosphatidylinositol binding"/>
    <property type="evidence" value="ECO:0007669"/>
    <property type="project" value="InterPro"/>
</dbReference>
<evidence type="ECO:0000256" key="9">
    <source>
        <dbReference type="PIRNR" id="PIRNR009376"/>
    </source>
</evidence>
<feature type="region of interest" description="Disordered" evidence="10">
    <location>
        <begin position="580"/>
        <end position="704"/>
    </location>
</feature>
<dbReference type="Pfam" id="PF13091">
    <property type="entry name" value="PLDc_2"/>
    <property type="match status" value="1"/>
</dbReference>
<dbReference type="CDD" id="cd09138">
    <property type="entry name" value="PLDc_vPLD1_2_yPLD_like_1"/>
    <property type="match status" value="1"/>
</dbReference>
<keyword evidence="3" id="KW-0677">Repeat</keyword>
<feature type="domain" description="PLD phosphodiesterase" evidence="12">
    <location>
        <begin position="473"/>
        <end position="500"/>
    </location>
</feature>
<dbReference type="Pfam" id="PF00787">
    <property type="entry name" value="PX"/>
    <property type="match status" value="1"/>
</dbReference>
<dbReference type="Gene3D" id="2.30.29.30">
    <property type="entry name" value="Pleckstrin-homology domain (PH domain)/Phosphotyrosine-binding domain (PTB)"/>
    <property type="match status" value="1"/>
</dbReference>
<dbReference type="SUPFAM" id="SSF50729">
    <property type="entry name" value="PH domain-like"/>
    <property type="match status" value="1"/>
</dbReference>
<feature type="compositionally biased region" description="Low complexity" evidence="10">
    <location>
        <begin position="748"/>
        <end position="757"/>
    </location>
</feature>
<feature type="compositionally biased region" description="Polar residues" evidence="10">
    <location>
        <begin position="548"/>
        <end position="564"/>
    </location>
</feature>
<dbReference type="Gene3D" id="3.30.1520.10">
    <property type="entry name" value="Phox-like domain"/>
    <property type="match status" value="1"/>
</dbReference>
<evidence type="ECO:0000259" key="12">
    <source>
        <dbReference type="PROSITE" id="PS50035"/>
    </source>
</evidence>
<dbReference type="GO" id="GO:0006654">
    <property type="term" value="P:phosphatidic acid biosynthetic process"/>
    <property type="evidence" value="ECO:0007669"/>
    <property type="project" value="InterPro"/>
</dbReference>
<evidence type="ECO:0000256" key="4">
    <source>
        <dbReference type="ARBA" id="ARBA00022801"/>
    </source>
</evidence>
<feature type="domain" description="PX" evidence="13">
    <location>
        <begin position="90"/>
        <end position="225"/>
    </location>
</feature>
<feature type="compositionally biased region" description="Low complexity" evidence="10">
    <location>
        <begin position="670"/>
        <end position="683"/>
    </location>
</feature>
<dbReference type="GO" id="GO:0012505">
    <property type="term" value="C:endomembrane system"/>
    <property type="evidence" value="ECO:0007669"/>
    <property type="project" value="UniProtKB-SubCell"/>
</dbReference>
<dbReference type="CDD" id="cd01254">
    <property type="entry name" value="PH_PLD"/>
    <property type="match status" value="1"/>
</dbReference>
<dbReference type="SMART" id="SM00233">
    <property type="entry name" value="PH"/>
    <property type="match status" value="1"/>
</dbReference>
<feature type="compositionally biased region" description="Polar residues" evidence="10">
    <location>
        <begin position="581"/>
        <end position="595"/>
    </location>
</feature>
<feature type="region of interest" description="Disordered" evidence="10">
    <location>
        <begin position="724"/>
        <end position="757"/>
    </location>
</feature>
<dbReference type="Pfam" id="PF00614">
    <property type="entry name" value="PLDc"/>
    <property type="match status" value="1"/>
</dbReference>
<dbReference type="STRING" id="400727.A0A2T7P3F6"/>
<dbReference type="OrthoDB" id="14911at2759"/>
<comment type="subcellular location">
    <subcellularLocation>
        <location evidence="8">Endomembrane system</location>
        <topology evidence="8">Lipid-anchor</topology>
    </subcellularLocation>
</comment>
<dbReference type="SUPFAM" id="SSF64268">
    <property type="entry name" value="PX domain"/>
    <property type="match status" value="1"/>
</dbReference>
<dbReference type="PROSITE" id="PS50035">
    <property type="entry name" value="PLD"/>
    <property type="match status" value="2"/>
</dbReference>
<organism evidence="14 15">
    <name type="scientific">Pomacea canaliculata</name>
    <name type="common">Golden apple snail</name>
    <dbReference type="NCBI Taxonomy" id="400727"/>
    <lineage>
        <taxon>Eukaryota</taxon>
        <taxon>Metazoa</taxon>
        <taxon>Spiralia</taxon>
        <taxon>Lophotrochozoa</taxon>
        <taxon>Mollusca</taxon>
        <taxon>Gastropoda</taxon>
        <taxon>Caenogastropoda</taxon>
        <taxon>Architaenioglossa</taxon>
        <taxon>Ampullarioidea</taxon>
        <taxon>Ampullariidae</taxon>
        <taxon>Pomacea</taxon>
    </lineage>
</organism>
<feature type="region of interest" description="Disordered" evidence="10">
    <location>
        <begin position="538"/>
        <end position="567"/>
    </location>
</feature>
<dbReference type="Proteomes" id="UP000245119">
    <property type="component" value="Linkage Group LG6"/>
</dbReference>
<dbReference type="PROSITE" id="PS50195">
    <property type="entry name" value="PX"/>
    <property type="match status" value="1"/>
</dbReference>
<evidence type="ECO:0000259" key="11">
    <source>
        <dbReference type="PROSITE" id="PS50003"/>
    </source>
</evidence>
<dbReference type="GO" id="GO:0035556">
    <property type="term" value="P:intracellular signal transduction"/>
    <property type="evidence" value="ECO:0007669"/>
    <property type="project" value="InterPro"/>
</dbReference>
<keyword evidence="4 9" id="KW-0378">Hydrolase</keyword>
<dbReference type="SUPFAM" id="SSF56024">
    <property type="entry name" value="Phospholipase D/nuclease"/>
    <property type="match status" value="3"/>
</dbReference>
<dbReference type="InterPro" id="IPR015679">
    <property type="entry name" value="PLipase_D_fam"/>
</dbReference>
<dbReference type="InterPro" id="IPR001683">
    <property type="entry name" value="PX_dom"/>
</dbReference>
<feature type="compositionally biased region" description="Basic and acidic residues" evidence="10">
    <location>
        <begin position="808"/>
        <end position="826"/>
    </location>
</feature>
<feature type="region of interest" description="Disordered" evidence="10">
    <location>
        <begin position="808"/>
        <end position="827"/>
    </location>
</feature>
<dbReference type="EC" id="3.1.4.4" evidence="9"/>
<feature type="domain" description="PLD phosphodiesterase" evidence="12">
    <location>
        <begin position="1189"/>
        <end position="1216"/>
    </location>
</feature>
<dbReference type="PIRSF" id="PIRSF009376">
    <property type="entry name" value="Phospholipase_D_euk"/>
    <property type="match status" value="1"/>
</dbReference>
<protein>
    <recommendedName>
        <fullName evidence="9">Phospholipase</fullName>
        <ecNumber evidence="9">3.1.4.4</ecNumber>
    </recommendedName>
</protein>
<evidence type="ECO:0000256" key="6">
    <source>
        <dbReference type="ARBA" id="ARBA00023098"/>
    </source>
</evidence>
<dbReference type="InterPro" id="IPR025202">
    <property type="entry name" value="PLD-like_dom"/>
</dbReference>
<sequence length="1373" mass="156759">MAQADGTTPHIRDTTVEFLRSFSVVEYDSEAEEDFDVLSPIPDTVDGNTVHNSIELENKEPIIPFRTIFKPAGAYDSYDSTKKENFWVCNAPININITCFEHDDHVINPYRYTIVVKHAEQEWTVHKRYKHFRQLHDALALFRAKHRIPFPRTGERRERQKTLRKELRDQGSVRFPLRPDTLIKKENINARMKQLECYLQNLLQCKSYRNHPETLKFFEVSHLSFVSRLGPKNKEGMVKKCSGGRRISIGCCGCLQKVHFAGTWNRRWLVLKDTCLAYIRPEDGVISDVMLMDGDFRVESGMAATGAKHGVLISNLNRNLLIKCWTSRKAREWAESIKRTAHEHAKDFTEPKRFNSFAPVREDSYARWFVDAKSYFEAVADALEKAKEEIYITDWWLSPEIYMKRPIVDGDRWRLDKILKRKAEEGVMVFILLYKEVEAALMIKSIYSKQILMQHPNIKVLRHPDHIPGKGVLLWAHHEKLVAVDQQIAFLGGIDLCYGRWDDAQHRLTDLGSIILKAQSSVSVSTKAEHSIVTDMTEVADEHKSCDTPVSQRMPSGKTSSKKSLQAVADHHDVDVVMPLSQPQQTEDSSENLPTKTERETSSQAKDSVDVNAKPSTEHVFASVVVHERRQTTDSHSQSTQDEDYQEKAASVTTASKGDASDGTDSALGSRSASADSKSSVASTGKKHLWARANGRPDLRLQIPKQGTSQLAFDSLEVDGMDSFDANKKMEPSCVSNGTNLEDTRLRSCSSTSEASKTSDSVLIDRIEREKVENTSAAMNGASGHDTVDFVKAARVMKVFNKLNHNKEEQNNNEGHSDSGHGDALHADGNQARRRWKLVINVQKFESVARHTQIPENIPAELLTPRPPSSAKEAKHWIPHSFRQKVHNRFKSERKSDYELSGIDSMNNEHEDKELWGVMRRTHSEQDILERGLEGSTKLWIGKDYVNFIYKDFVQLHQPFEDFIDRRKCPRMPWHDIGAVVYGKAARDVARHFIGRWNFTKLKKYKRNVNFPLLLPKQHSKMNVSQGIKDITYPVRCQILRSICGWSGGIEHVETSIHEAYEFCIENAKHYIYIENQFFITQVEASDYSDVSNHIGTALYKRILRAHRNKEDFKVYVMMPLMPAFEGEFGTPTGVALQAVTHWNYASICRGSNSLFEKLSTGEVPEPNKYIVFCGLRKWDQLNGKLVTELIYVHSKVMIIDDNTVIIGSANINDRSMLGKRDSELAVMIEDTVRERVIHKGRVLEPGRFGSSLRHTIFREHLGLSENDTEVDLMDLTSDSFFKEVWFSQAENNTSIFEKVFRCLPTDQVQNFQKLKQYTSEVNLATSDPKEAMAQLSRVKGHIVRLPLKFLCDENLTPKVGQKEALLPSYLWT</sequence>
<dbReference type="PANTHER" id="PTHR18896:SF76">
    <property type="entry name" value="PHOSPHOLIPASE"/>
    <property type="match status" value="1"/>
</dbReference>
<dbReference type="FunFam" id="3.30.870.10:FF:000011">
    <property type="entry name" value="Phospholipase"/>
    <property type="match status" value="1"/>
</dbReference>
<evidence type="ECO:0000313" key="15">
    <source>
        <dbReference type="Proteomes" id="UP000245119"/>
    </source>
</evidence>
<evidence type="ECO:0000256" key="8">
    <source>
        <dbReference type="ARBA" id="ARBA00037868"/>
    </source>
</evidence>
<keyword evidence="7" id="KW-0449">Lipoprotein</keyword>
<keyword evidence="15" id="KW-1185">Reference proteome</keyword>
<evidence type="ECO:0000256" key="1">
    <source>
        <dbReference type="ARBA" id="ARBA00000798"/>
    </source>
</evidence>
<dbReference type="InterPro" id="IPR036871">
    <property type="entry name" value="PX_dom_sf"/>
</dbReference>
<evidence type="ECO:0000256" key="2">
    <source>
        <dbReference type="ARBA" id="ARBA00008664"/>
    </source>
</evidence>
<dbReference type="InterPro" id="IPR016555">
    <property type="entry name" value="PLipase_D_euk"/>
</dbReference>
<evidence type="ECO:0000313" key="14">
    <source>
        <dbReference type="EMBL" id="PVD27957.1"/>
    </source>
</evidence>
<dbReference type="PANTHER" id="PTHR18896">
    <property type="entry name" value="PHOSPHOLIPASE D"/>
    <property type="match status" value="1"/>
</dbReference>
<comment type="catalytic activity">
    <reaction evidence="1 9">
        <text>a 1,2-diacyl-sn-glycero-3-phosphocholine + H2O = a 1,2-diacyl-sn-glycero-3-phosphate + choline + H(+)</text>
        <dbReference type="Rhea" id="RHEA:14445"/>
        <dbReference type="ChEBI" id="CHEBI:15354"/>
        <dbReference type="ChEBI" id="CHEBI:15377"/>
        <dbReference type="ChEBI" id="CHEBI:15378"/>
        <dbReference type="ChEBI" id="CHEBI:57643"/>
        <dbReference type="ChEBI" id="CHEBI:58608"/>
        <dbReference type="EC" id="3.1.4.4"/>
    </reaction>
</comment>
<dbReference type="SMART" id="SM00155">
    <property type="entry name" value="PLDc"/>
    <property type="match status" value="2"/>
</dbReference>
<keyword evidence="6" id="KW-0443">Lipid metabolism</keyword>
<dbReference type="PROSITE" id="PS50003">
    <property type="entry name" value="PH_DOMAIN"/>
    <property type="match status" value="1"/>
</dbReference>
<reference evidence="14 15" key="1">
    <citation type="submission" date="2018-04" db="EMBL/GenBank/DDBJ databases">
        <title>The genome of golden apple snail Pomacea canaliculata provides insight into stress tolerance and invasive adaptation.</title>
        <authorList>
            <person name="Liu C."/>
            <person name="Liu B."/>
            <person name="Ren Y."/>
            <person name="Zhang Y."/>
            <person name="Wang H."/>
            <person name="Li S."/>
            <person name="Jiang F."/>
            <person name="Yin L."/>
            <person name="Zhang G."/>
            <person name="Qian W."/>
            <person name="Fan W."/>
        </authorList>
    </citation>
    <scope>NUCLEOTIDE SEQUENCE [LARGE SCALE GENOMIC DNA]</scope>
    <source>
        <strain evidence="14">SZHN2017</strain>
        <tissue evidence="14">Muscle</tissue>
    </source>
</reference>
<comment type="similarity">
    <text evidence="2 9">Belongs to the phospholipase D family.</text>
</comment>
<dbReference type="GO" id="GO:0009395">
    <property type="term" value="P:phospholipid catabolic process"/>
    <property type="evidence" value="ECO:0007669"/>
    <property type="project" value="TreeGrafter"/>
</dbReference>
<dbReference type="GO" id="GO:0004630">
    <property type="term" value="F:phospholipase D activity"/>
    <property type="evidence" value="ECO:0007669"/>
    <property type="project" value="UniProtKB-UniRule"/>
</dbReference>
<evidence type="ECO:0000259" key="13">
    <source>
        <dbReference type="PROSITE" id="PS50195"/>
    </source>
</evidence>
<name>A0A2T7P3F6_POMCA</name>
<dbReference type="EMBL" id="PZQS01000006">
    <property type="protein sequence ID" value="PVD27957.1"/>
    <property type="molecule type" value="Genomic_DNA"/>
</dbReference>
<keyword evidence="5 9" id="KW-0442">Lipid degradation</keyword>
<dbReference type="InterPro" id="IPR001736">
    <property type="entry name" value="PLipase_D/transphosphatidylase"/>
</dbReference>
<dbReference type="GO" id="GO:0060627">
    <property type="term" value="P:regulation of vesicle-mediated transport"/>
    <property type="evidence" value="ECO:0007669"/>
    <property type="project" value="TreeGrafter"/>
</dbReference>